<protein>
    <submittedName>
        <fullName evidence="1">Uncharacterized protein</fullName>
    </submittedName>
</protein>
<comment type="caution">
    <text evidence="1">The sequence shown here is derived from an EMBL/GenBank/DDBJ whole genome shotgun (WGS) entry which is preliminary data.</text>
</comment>
<accession>A0A4Y8MX01</accession>
<name>A0A4Y8MX01_9BURK</name>
<dbReference type="AlphaFoldDB" id="A0A4Y8MX01"/>
<dbReference type="RefSeq" id="WP_134465159.1">
    <property type="nucleotide sequence ID" value="NZ_JBHMFL010000064.1"/>
</dbReference>
<sequence length="497" mass="56019">MDIDAKIQKKFAGLWWRARTLPSLSDLDAKTIASWARDAGLNVLEAVEHNVGLFRPTQAIVLTVEGGIAYFPKVSATDDPVWLANRNAFLRVAALWEKMEWFAPLWVPKGKIDALLASVEHCSKEQAVSNFDYHTSTIYVLSFQAVCIAQFIPKSRSLAAFAPIAREAYLAFYAGHRASSIAALIPVMEGALRRMSEREGKVPIPDQIDLIIDGACALAASMHFDRNWVPDEYRCEEYLYGQDERIFMFATFRQWLKRMFFQQTGEYDGITWLNRHLFAHGASTEWSNDGNFRRLVVALATLGAIESWHDGTNSVPLLFPEMNDDSRLLWQQAQLQANAQMVLKLVEQNNYQKYGQLVPPMPTDNGVTLRKAVLTEECIKDLVRPLRDAGWSVNVTEPDEHALYMKVVAESGDTALRVAFLYSCGTENQLYRELAGCSDVILYRGSPYKQDAYAYGIDVHVGPVTGWQPPVAPARQKRHFLAICKEGFRSTLRRLGG</sequence>
<dbReference type="EMBL" id="SNVI01000002">
    <property type="protein sequence ID" value="TFE41878.1"/>
    <property type="molecule type" value="Genomic_DNA"/>
</dbReference>
<gene>
    <name evidence="1" type="ORF">E2553_35145</name>
</gene>
<dbReference type="Proteomes" id="UP000297385">
    <property type="component" value="Unassembled WGS sequence"/>
</dbReference>
<evidence type="ECO:0000313" key="1">
    <source>
        <dbReference type="EMBL" id="TFE41878.1"/>
    </source>
</evidence>
<dbReference type="GeneID" id="97308533"/>
<proteinExistence type="predicted"/>
<organism evidence="1 2">
    <name type="scientific">Paraburkholderia dipogonis</name>
    <dbReference type="NCBI Taxonomy" id="1211383"/>
    <lineage>
        <taxon>Bacteria</taxon>
        <taxon>Pseudomonadati</taxon>
        <taxon>Pseudomonadota</taxon>
        <taxon>Betaproteobacteria</taxon>
        <taxon>Burkholderiales</taxon>
        <taxon>Burkholderiaceae</taxon>
        <taxon>Paraburkholderia</taxon>
    </lineage>
</organism>
<reference evidence="1 2" key="1">
    <citation type="submission" date="2019-03" db="EMBL/GenBank/DDBJ databases">
        <title>Complete Genome Sequence of Paraburkholderia dipogonis ICMP 19430T, a Nitrogen-fixing Symbiont of the South African Invasive Legume Dipogon lignosus in New Zealand.</title>
        <authorList>
            <person name="De Meyer S.E."/>
        </authorList>
    </citation>
    <scope>NUCLEOTIDE SEQUENCE [LARGE SCALE GENOMIC DNA]</scope>
    <source>
        <strain evidence="1 2">ICMP 19430</strain>
    </source>
</reference>
<evidence type="ECO:0000313" key="2">
    <source>
        <dbReference type="Proteomes" id="UP000297385"/>
    </source>
</evidence>